<organism evidence="1 2">
    <name type="scientific">Onchocerca volvulus</name>
    <dbReference type="NCBI Taxonomy" id="6282"/>
    <lineage>
        <taxon>Eukaryota</taxon>
        <taxon>Metazoa</taxon>
        <taxon>Ecdysozoa</taxon>
        <taxon>Nematoda</taxon>
        <taxon>Chromadorea</taxon>
        <taxon>Rhabditida</taxon>
        <taxon>Spirurina</taxon>
        <taxon>Spiruromorpha</taxon>
        <taxon>Filarioidea</taxon>
        <taxon>Onchocercidae</taxon>
        <taxon>Onchocerca</taxon>
    </lineage>
</organism>
<sequence>MITMEGIIIINQQKQQDTRQVNTTVARQPSKRVSQGHADELLDYSSSNRLTVTRPEKKLDNYSFLGQISAIKNRLYLAPVGLRHNILSFSKEAGASSSICDIENNIDNSGDNSSERLCTVSTRQYYRNNSTTSITNPYDINHSKQSSAIVLQNARKVLQFSIESLNML</sequence>
<dbReference type="EMBL" id="CMVM020000346">
    <property type="status" value="NOT_ANNOTATED_CDS"/>
    <property type="molecule type" value="Genomic_DNA"/>
</dbReference>
<dbReference type="Proteomes" id="UP000024404">
    <property type="component" value="Unassembled WGS sequence"/>
</dbReference>
<dbReference type="AlphaFoldDB" id="A0A8R1TKI6"/>
<protein>
    <submittedName>
        <fullName evidence="1">Uncharacterized protein</fullName>
    </submittedName>
</protein>
<proteinExistence type="predicted"/>
<reference evidence="2" key="1">
    <citation type="submission" date="2013-10" db="EMBL/GenBank/DDBJ databases">
        <title>Genome sequencing of Onchocerca volvulus.</title>
        <authorList>
            <person name="Cotton J."/>
            <person name="Tsai J."/>
            <person name="Stanley E."/>
            <person name="Tracey A."/>
            <person name="Holroyd N."/>
            <person name="Lustigman S."/>
            <person name="Berriman M."/>
        </authorList>
    </citation>
    <scope>NUCLEOTIDE SEQUENCE</scope>
</reference>
<reference evidence="1" key="2">
    <citation type="submission" date="2022-06" db="UniProtKB">
        <authorList>
            <consortium name="EnsemblMetazoa"/>
        </authorList>
    </citation>
    <scope>IDENTIFICATION</scope>
</reference>
<evidence type="ECO:0000313" key="2">
    <source>
        <dbReference type="Proteomes" id="UP000024404"/>
    </source>
</evidence>
<accession>A0A8R1TKI6</accession>
<dbReference type="EnsemblMetazoa" id="OVOC11019.1">
    <property type="protein sequence ID" value="OVOC11019.1"/>
    <property type="gene ID" value="WBGene00247828"/>
</dbReference>
<keyword evidence="2" id="KW-1185">Reference proteome</keyword>
<evidence type="ECO:0000313" key="1">
    <source>
        <dbReference type="EnsemblMetazoa" id="OVOC11019.1"/>
    </source>
</evidence>
<name>A0A8R1TKI6_ONCVO</name>